<reference evidence="2 3" key="1">
    <citation type="journal article" date="2013" name="Proc. Natl. Acad. Sci. U.S.A.">
        <title>Genome of an arbuscular mycorrhizal fungus provides insight into the oldest plant symbiosis.</title>
        <authorList>
            <person name="Tisserant E."/>
            <person name="Malbreil M."/>
            <person name="Kuo A."/>
            <person name="Kohler A."/>
            <person name="Symeonidi A."/>
            <person name="Balestrini R."/>
            <person name="Charron P."/>
            <person name="Duensing N."/>
            <person name="Frei Dit Frey N."/>
            <person name="Gianinazzi-Pearson V."/>
            <person name="Gilbert L.B."/>
            <person name="Handa Y."/>
            <person name="Herr J.R."/>
            <person name="Hijri M."/>
            <person name="Koul R."/>
            <person name="Kawaguchi M."/>
            <person name="Krajinski F."/>
            <person name="Lammers P.J."/>
            <person name="Masclaux F.G."/>
            <person name="Murat C."/>
            <person name="Morin E."/>
            <person name="Ndikumana S."/>
            <person name="Pagni M."/>
            <person name="Petitpierre D."/>
            <person name="Requena N."/>
            <person name="Rosikiewicz P."/>
            <person name="Riley R."/>
            <person name="Saito K."/>
            <person name="San Clemente H."/>
            <person name="Shapiro H."/>
            <person name="van Tuinen D."/>
            <person name="Becard G."/>
            <person name="Bonfante P."/>
            <person name="Paszkowski U."/>
            <person name="Shachar-Hill Y.Y."/>
            <person name="Tuskan G.A."/>
            <person name="Young P.W."/>
            <person name="Sanders I.R."/>
            <person name="Henrissat B."/>
            <person name="Rensing S.A."/>
            <person name="Grigoriev I.V."/>
            <person name="Corradi N."/>
            <person name="Roux C."/>
            <person name="Martin F."/>
        </authorList>
    </citation>
    <scope>NUCLEOTIDE SEQUENCE [LARGE SCALE GENOMIC DNA]</scope>
    <source>
        <strain evidence="2 3">DAOM 197198</strain>
    </source>
</reference>
<feature type="non-terminal residue" evidence="2">
    <location>
        <position position="1"/>
    </location>
</feature>
<proteinExistence type="predicted"/>
<dbReference type="GO" id="GO:0007165">
    <property type="term" value="P:signal transduction"/>
    <property type="evidence" value="ECO:0007669"/>
    <property type="project" value="TreeGrafter"/>
</dbReference>
<dbReference type="Gene3D" id="1.10.510.10">
    <property type="entry name" value="Transferase(Phosphotransferase) domain 1"/>
    <property type="match status" value="1"/>
</dbReference>
<keyword evidence="3" id="KW-1185">Reference proteome</keyword>
<dbReference type="PANTHER" id="PTHR23257:SF963">
    <property type="entry name" value="AT08303P"/>
    <property type="match status" value="1"/>
</dbReference>
<dbReference type="GO" id="GO:0005737">
    <property type="term" value="C:cytoplasm"/>
    <property type="evidence" value="ECO:0007669"/>
    <property type="project" value="TreeGrafter"/>
</dbReference>
<dbReference type="AlphaFoldDB" id="A0A2P4QHG3"/>
<name>A0A2P4QHG3_RHIID</name>
<protein>
    <submittedName>
        <fullName evidence="2">Kinase-like domain-containing protein</fullName>
    </submittedName>
</protein>
<dbReference type="PROSITE" id="PS50011">
    <property type="entry name" value="PROTEIN_KINASE_DOM"/>
    <property type="match status" value="1"/>
</dbReference>
<feature type="domain" description="Protein kinase" evidence="1">
    <location>
        <begin position="1"/>
        <end position="136"/>
    </location>
</feature>
<dbReference type="SUPFAM" id="SSF56112">
    <property type="entry name" value="Protein kinase-like (PK-like)"/>
    <property type="match status" value="1"/>
</dbReference>
<organism evidence="2 3">
    <name type="scientific">Rhizophagus irregularis (strain DAOM 181602 / DAOM 197198 / MUCL 43194)</name>
    <name type="common">Arbuscular mycorrhizal fungus</name>
    <name type="synonym">Glomus intraradices</name>
    <dbReference type="NCBI Taxonomy" id="747089"/>
    <lineage>
        <taxon>Eukaryota</taxon>
        <taxon>Fungi</taxon>
        <taxon>Fungi incertae sedis</taxon>
        <taxon>Mucoromycota</taxon>
        <taxon>Glomeromycotina</taxon>
        <taxon>Glomeromycetes</taxon>
        <taxon>Glomerales</taxon>
        <taxon>Glomeraceae</taxon>
        <taxon>Rhizophagus</taxon>
    </lineage>
</organism>
<evidence type="ECO:0000259" key="1">
    <source>
        <dbReference type="PROSITE" id="PS50011"/>
    </source>
</evidence>
<dbReference type="VEuPathDB" id="FungiDB:RhiirFUN_017531"/>
<sequence>HKCNLFHGDLHSGNLLLSTDMHAHISDLGLSRPADKPSKSGDVYGVIPYITPEVLNGGPYTKSSDIYSFGIIMWEMTSGVPAFSNVPHDFDLILNICCHELRPRIVGGTEVEYIELMKRCWDQDPEKRPSSLELID</sequence>
<dbReference type="PANTHER" id="PTHR23257">
    <property type="entry name" value="SERINE-THREONINE PROTEIN KINASE"/>
    <property type="match status" value="1"/>
</dbReference>
<comment type="caution">
    <text evidence="2">The sequence shown here is derived from an EMBL/GenBank/DDBJ whole genome shotgun (WGS) entry which is preliminary data.</text>
</comment>
<dbReference type="GO" id="GO:0004672">
    <property type="term" value="F:protein kinase activity"/>
    <property type="evidence" value="ECO:0007669"/>
    <property type="project" value="InterPro"/>
</dbReference>
<feature type="non-terminal residue" evidence="2">
    <location>
        <position position="136"/>
    </location>
</feature>
<evidence type="ECO:0000313" key="3">
    <source>
        <dbReference type="Proteomes" id="UP000018888"/>
    </source>
</evidence>
<dbReference type="Pfam" id="PF07714">
    <property type="entry name" value="PK_Tyr_Ser-Thr"/>
    <property type="match status" value="1"/>
</dbReference>
<gene>
    <name evidence="2" type="ORF">GLOIN_2v1434812</name>
</gene>
<dbReference type="InterPro" id="IPR011009">
    <property type="entry name" value="Kinase-like_dom_sf"/>
</dbReference>
<dbReference type="SMART" id="SM00220">
    <property type="entry name" value="S_TKc"/>
    <property type="match status" value="1"/>
</dbReference>
<evidence type="ECO:0000313" key="2">
    <source>
        <dbReference type="EMBL" id="POG77089.1"/>
    </source>
</evidence>
<dbReference type="EMBL" id="AUPC02000044">
    <property type="protein sequence ID" value="POG77089.1"/>
    <property type="molecule type" value="Genomic_DNA"/>
</dbReference>
<reference evidence="2 3" key="2">
    <citation type="journal article" date="2018" name="New Phytol.">
        <title>High intraspecific genome diversity in the model arbuscular mycorrhizal symbiont Rhizophagus irregularis.</title>
        <authorList>
            <person name="Chen E.C.H."/>
            <person name="Morin E."/>
            <person name="Beaudet D."/>
            <person name="Noel J."/>
            <person name="Yildirir G."/>
            <person name="Ndikumana S."/>
            <person name="Charron P."/>
            <person name="St-Onge C."/>
            <person name="Giorgi J."/>
            <person name="Kruger M."/>
            <person name="Marton T."/>
            <person name="Ropars J."/>
            <person name="Grigoriev I.V."/>
            <person name="Hainaut M."/>
            <person name="Henrissat B."/>
            <person name="Roux C."/>
            <person name="Martin F."/>
            <person name="Corradi N."/>
        </authorList>
    </citation>
    <scope>NUCLEOTIDE SEQUENCE [LARGE SCALE GENOMIC DNA]</scope>
    <source>
        <strain evidence="2 3">DAOM 197198</strain>
    </source>
</reference>
<dbReference type="InterPro" id="IPR000719">
    <property type="entry name" value="Prot_kinase_dom"/>
</dbReference>
<dbReference type="Proteomes" id="UP000018888">
    <property type="component" value="Unassembled WGS sequence"/>
</dbReference>
<dbReference type="GO" id="GO:0005524">
    <property type="term" value="F:ATP binding"/>
    <property type="evidence" value="ECO:0007669"/>
    <property type="project" value="InterPro"/>
</dbReference>
<accession>A0A2P4QHG3</accession>
<dbReference type="InterPro" id="IPR050167">
    <property type="entry name" value="Ser_Thr_protein_kinase"/>
</dbReference>
<dbReference type="InterPro" id="IPR001245">
    <property type="entry name" value="Ser-Thr/Tyr_kinase_cat_dom"/>
</dbReference>